<dbReference type="RefSeq" id="WP_112787725.1">
    <property type="nucleotide sequence ID" value="NZ_BFAV01000015.1"/>
</dbReference>
<sequence>MTEQVFSVDAILEAVRNRVRPILMTKLTAILGMLPLAPGLCRGLPGAQDKP</sequence>
<keyword evidence="2" id="KW-1185">Reference proteome</keyword>
<protein>
    <submittedName>
        <fullName evidence="1">Acriflavin resistance protein</fullName>
    </submittedName>
</protein>
<gene>
    <name evidence="1" type="ORF">DCCM_0151</name>
</gene>
<dbReference type="GO" id="GO:0022857">
    <property type="term" value="F:transmembrane transporter activity"/>
    <property type="evidence" value="ECO:0007669"/>
    <property type="project" value="InterPro"/>
</dbReference>
<accession>A0A2L2XDR0</accession>
<dbReference type="Gene3D" id="1.20.1640.10">
    <property type="entry name" value="Multidrug efflux transporter AcrB transmembrane domain"/>
    <property type="match status" value="1"/>
</dbReference>
<dbReference type="AlphaFoldDB" id="A0A2L2XDR0"/>
<dbReference type="EMBL" id="BFAV01000015">
    <property type="protein sequence ID" value="GBF31961.1"/>
    <property type="molecule type" value="Genomic_DNA"/>
</dbReference>
<evidence type="ECO:0000313" key="2">
    <source>
        <dbReference type="Proteomes" id="UP000239549"/>
    </source>
</evidence>
<organism evidence="1 2">
    <name type="scientific">Desulfocucumis palustris</name>
    <dbReference type="NCBI Taxonomy" id="1898651"/>
    <lineage>
        <taxon>Bacteria</taxon>
        <taxon>Bacillati</taxon>
        <taxon>Bacillota</taxon>
        <taxon>Clostridia</taxon>
        <taxon>Eubacteriales</taxon>
        <taxon>Desulfocucumaceae</taxon>
        <taxon>Desulfocucumis</taxon>
    </lineage>
</organism>
<dbReference type="OrthoDB" id="9757876at2"/>
<comment type="caution">
    <text evidence="1">The sequence shown here is derived from an EMBL/GenBank/DDBJ whole genome shotgun (WGS) entry which is preliminary data.</text>
</comment>
<evidence type="ECO:0000313" key="1">
    <source>
        <dbReference type="EMBL" id="GBF31961.1"/>
    </source>
</evidence>
<reference evidence="2" key="1">
    <citation type="submission" date="2018-02" db="EMBL/GenBank/DDBJ databases">
        <title>Genome sequence of Desulfocucumis palustris strain NAW-5.</title>
        <authorList>
            <person name="Watanabe M."/>
            <person name="Kojima H."/>
            <person name="Fukui M."/>
        </authorList>
    </citation>
    <scope>NUCLEOTIDE SEQUENCE [LARGE SCALE GENOMIC DNA]</scope>
    <source>
        <strain evidence="2">NAW-5</strain>
    </source>
</reference>
<dbReference type="Proteomes" id="UP000239549">
    <property type="component" value="Unassembled WGS sequence"/>
</dbReference>
<dbReference type="Pfam" id="PF00873">
    <property type="entry name" value="ACR_tran"/>
    <property type="match status" value="1"/>
</dbReference>
<dbReference type="SUPFAM" id="SSF82866">
    <property type="entry name" value="Multidrug efflux transporter AcrB transmembrane domain"/>
    <property type="match status" value="1"/>
</dbReference>
<name>A0A2L2XDR0_9FIRM</name>
<proteinExistence type="predicted"/>
<dbReference type="InterPro" id="IPR001036">
    <property type="entry name" value="Acrflvin-R"/>
</dbReference>
<dbReference type="GO" id="GO:0016020">
    <property type="term" value="C:membrane"/>
    <property type="evidence" value="ECO:0007669"/>
    <property type="project" value="InterPro"/>
</dbReference>